<dbReference type="AlphaFoldDB" id="V6S123"/>
<proteinExistence type="predicted"/>
<dbReference type="RefSeq" id="WP_023574864.1">
    <property type="nucleotide sequence ID" value="NZ_AVCS01000028.1"/>
</dbReference>
<reference evidence="2" key="1">
    <citation type="submission" date="2013-09" db="EMBL/GenBank/DDBJ databases">
        <authorList>
            <person name="Zeng Z."/>
            <person name="Chen C."/>
        </authorList>
    </citation>
    <scope>NUCLEOTIDE SEQUENCE [LARGE SCALE GENOMIC DNA]</scope>
    <source>
        <strain evidence="2">DK69</strain>
    </source>
</reference>
<protein>
    <submittedName>
        <fullName evidence="1">Uncharacterized protein</fullName>
    </submittedName>
</protein>
<dbReference type="Proteomes" id="UP000030149">
    <property type="component" value="Unassembled WGS sequence"/>
</dbReference>
<dbReference type="InterPro" id="IPR011042">
    <property type="entry name" value="6-blade_b-propeller_TolB-like"/>
</dbReference>
<keyword evidence="2" id="KW-1185">Reference proteome</keyword>
<accession>V6S123</accession>
<name>V6S123_9FLAO</name>
<evidence type="ECO:0000313" key="2">
    <source>
        <dbReference type="Proteomes" id="UP000030149"/>
    </source>
</evidence>
<dbReference type="STRING" id="1107311.Q767_08820"/>
<sequence length="283" mass="32054">MKTQLVFAATLISSLTMQAQKLEQPKQLPVKESFNNPVVSPDGKFVLLTKEHNQGVYLLNVKENKVKQISNSSGSGYAYTWNQNSSTFYFREKSKADYHSHAVIASYDIKSKKLKKQNGTNPNWLPSFKGFEENKTVVYTNLSTLKIEARDLETQKSWVITNENGQYYNAVISNNGKKVAVHKGADIYIYDIDGKSTGTKIGTGIATSWSQDDKYLIGFLDESKDGHTVSNSDLYLFDVEFHKSKKLTDTKDIYEMFPCFYGNDKVMFSDDKTGKIYVSELNL</sequence>
<dbReference type="PANTHER" id="PTHR36842:SF1">
    <property type="entry name" value="PROTEIN TOLB"/>
    <property type="match status" value="1"/>
</dbReference>
<reference evidence="1 2" key="2">
    <citation type="journal article" date="2015" name="Stand. Genomic Sci.">
        <title>High quality draft genomic sequence of Flavobacterium enshiense DK69(T) and comparison among Flavobacterium genomes.</title>
        <authorList>
            <person name="Zeng Z."/>
            <person name="Chen C."/>
            <person name="Du H."/>
            <person name="Wang G."/>
            <person name="Li M."/>
        </authorList>
    </citation>
    <scope>NUCLEOTIDE SEQUENCE [LARGE SCALE GENOMIC DNA]</scope>
    <source>
        <strain evidence="1 2">DK69</strain>
    </source>
</reference>
<comment type="caution">
    <text evidence="1">The sequence shown here is derived from an EMBL/GenBank/DDBJ whole genome shotgun (WGS) entry which is preliminary data.</text>
</comment>
<dbReference type="EMBL" id="JRLZ01000008">
    <property type="protein sequence ID" value="KGO95784.1"/>
    <property type="molecule type" value="Genomic_DNA"/>
</dbReference>
<dbReference type="OrthoDB" id="8432779at2"/>
<dbReference type="eggNOG" id="COG0823">
    <property type="taxonomic scope" value="Bacteria"/>
</dbReference>
<gene>
    <name evidence="1" type="ORF">Q767_08820</name>
</gene>
<dbReference type="Gene3D" id="2.120.10.30">
    <property type="entry name" value="TolB, C-terminal domain"/>
    <property type="match status" value="2"/>
</dbReference>
<organism evidence="1 2">
    <name type="scientific">Flavobacterium enshiense DK69</name>
    <dbReference type="NCBI Taxonomy" id="1107311"/>
    <lineage>
        <taxon>Bacteria</taxon>
        <taxon>Pseudomonadati</taxon>
        <taxon>Bacteroidota</taxon>
        <taxon>Flavobacteriia</taxon>
        <taxon>Flavobacteriales</taxon>
        <taxon>Flavobacteriaceae</taxon>
        <taxon>Flavobacterium</taxon>
    </lineage>
</organism>
<dbReference type="PANTHER" id="PTHR36842">
    <property type="entry name" value="PROTEIN TOLB HOMOLOG"/>
    <property type="match status" value="1"/>
</dbReference>
<evidence type="ECO:0000313" key="1">
    <source>
        <dbReference type="EMBL" id="KGO95784.1"/>
    </source>
</evidence>
<dbReference type="SUPFAM" id="SSF82171">
    <property type="entry name" value="DPP6 N-terminal domain-like"/>
    <property type="match status" value="1"/>
</dbReference>
<dbReference type="PATRIC" id="fig|1107311.3.peg.2873"/>